<evidence type="ECO:0000313" key="1">
    <source>
        <dbReference type="EMBL" id="KAK8852894.1"/>
    </source>
</evidence>
<organism evidence="1 2">
    <name type="scientific">Tritrichomonas musculus</name>
    <dbReference type="NCBI Taxonomy" id="1915356"/>
    <lineage>
        <taxon>Eukaryota</taxon>
        <taxon>Metamonada</taxon>
        <taxon>Parabasalia</taxon>
        <taxon>Tritrichomonadida</taxon>
        <taxon>Tritrichomonadidae</taxon>
        <taxon>Tritrichomonas</taxon>
    </lineage>
</organism>
<keyword evidence="2" id="KW-1185">Reference proteome</keyword>
<name>A0ABR2HWD0_9EUKA</name>
<gene>
    <name evidence="1" type="ORF">M9Y10_017886</name>
</gene>
<dbReference type="Proteomes" id="UP001470230">
    <property type="component" value="Unassembled WGS sequence"/>
</dbReference>
<sequence>MPNEIFTKMTFDSVEIADFVYRFFEDKLTDEEEMKYRIFKCYEDDDYEAYIKNDNDDRDEYFKDLVNKLWGYYYDYFRGFDDFGACYNIYRKDNYILFCTAWHPLFEVAEYINKLFNVHVIAEIDEKLSESCDDIIRLVEYNIQNISK</sequence>
<reference evidence="1 2" key="1">
    <citation type="submission" date="2024-04" db="EMBL/GenBank/DDBJ databases">
        <title>Tritrichomonas musculus Genome.</title>
        <authorList>
            <person name="Alves-Ferreira E."/>
            <person name="Grigg M."/>
            <person name="Lorenzi H."/>
            <person name="Galac M."/>
        </authorList>
    </citation>
    <scope>NUCLEOTIDE SEQUENCE [LARGE SCALE GENOMIC DNA]</scope>
    <source>
        <strain evidence="1 2">EAF2021</strain>
    </source>
</reference>
<protein>
    <submittedName>
        <fullName evidence="1">Uncharacterized protein</fullName>
    </submittedName>
</protein>
<evidence type="ECO:0000313" key="2">
    <source>
        <dbReference type="Proteomes" id="UP001470230"/>
    </source>
</evidence>
<proteinExistence type="predicted"/>
<comment type="caution">
    <text evidence="1">The sequence shown here is derived from an EMBL/GenBank/DDBJ whole genome shotgun (WGS) entry which is preliminary data.</text>
</comment>
<dbReference type="EMBL" id="JAPFFF010000023">
    <property type="protein sequence ID" value="KAK8852894.1"/>
    <property type="molecule type" value="Genomic_DNA"/>
</dbReference>
<accession>A0ABR2HWD0</accession>